<reference evidence="1" key="1">
    <citation type="submission" date="2024-04" db="EMBL/GenBank/DDBJ databases">
        <authorList>
            <consortium name="Molecular Ecology Group"/>
        </authorList>
    </citation>
    <scope>NUCLEOTIDE SEQUENCE</scope>
</reference>
<gene>
    <name evidence="1" type="ORF">LPLAT_LOCUS9361</name>
</gene>
<protein>
    <submittedName>
        <fullName evidence="1">Uncharacterized protein</fullName>
    </submittedName>
</protein>
<evidence type="ECO:0000313" key="2">
    <source>
        <dbReference type="Proteomes" id="UP001497644"/>
    </source>
</evidence>
<dbReference type="Proteomes" id="UP001497644">
    <property type="component" value="Chromosome 4"/>
</dbReference>
<proteinExistence type="predicted"/>
<accession>A0AAV2NVU9</accession>
<sequence>MLMTTNVVSRAAPAADLVVANCAPPSARCRLLIRSVCVFGKARNARASPRRVASLVEPPCAARKNPGALRGKISNLLLSVKGKVSRSKKADRMT</sequence>
<keyword evidence="2" id="KW-1185">Reference proteome</keyword>
<organism evidence="1 2">
    <name type="scientific">Lasius platythorax</name>
    <dbReference type="NCBI Taxonomy" id="488582"/>
    <lineage>
        <taxon>Eukaryota</taxon>
        <taxon>Metazoa</taxon>
        <taxon>Ecdysozoa</taxon>
        <taxon>Arthropoda</taxon>
        <taxon>Hexapoda</taxon>
        <taxon>Insecta</taxon>
        <taxon>Pterygota</taxon>
        <taxon>Neoptera</taxon>
        <taxon>Endopterygota</taxon>
        <taxon>Hymenoptera</taxon>
        <taxon>Apocrita</taxon>
        <taxon>Aculeata</taxon>
        <taxon>Formicoidea</taxon>
        <taxon>Formicidae</taxon>
        <taxon>Formicinae</taxon>
        <taxon>Lasius</taxon>
        <taxon>Lasius</taxon>
    </lineage>
</organism>
<dbReference type="AlphaFoldDB" id="A0AAV2NVU9"/>
<name>A0AAV2NVU9_9HYME</name>
<dbReference type="EMBL" id="OZ034827">
    <property type="protein sequence ID" value="CAL1683681.1"/>
    <property type="molecule type" value="Genomic_DNA"/>
</dbReference>
<evidence type="ECO:0000313" key="1">
    <source>
        <dbReference type="EMBL" id="CAL1683681.1"/>
    </source>
</evidence>